<comment type="caution">
    <text evidence="2">The sequence shown here is derived from an EMBL/GenBank/DDBJ whole genome shotgun (WGS) entry which is preliminary data.</text>
</comment>
<reference evidence="2 3" key="1">
    <citation type="submission" date="2019-03" db="EMBL/GenBank/DDBJ databases">
        <title>Genomics of glacier-inhabiting Cryobacterium strains.</title>
        <authorList>
            <person name="Liu Q."/>
            <person name="Xin Y.-H."/>
        </authorList>
    </citation>
    <scope>NUCLEOTIDE SEQUENCE [LARGE SCALE GENOMIC DNA]</scope>
    <source>
        <strain evidence="2 3">Sr47</strain>
    </source>
</reference>
<proteinExistence type="predicted"/>
<dbReference type="SUPFAM" id="SSF52540">
    <property type="entry name" value="P-loop containing nucleoside triphosphate hydrolases"/>
    <property type="match status" value="1"/>
</dbReference>
<evidence type="ECO:0000313" key="3">
    <source>
        <dbReference type="Proteomes" id="UP000297866"/>
    </source>
</evidence>
<accession>A0A4R8UGR8</accession>
<protein>
    <recommendedName>
        <fullName evidence="4">ATP-binding protein</fullName>
    </recommendedName>
</protein>
<feature type="region of interest" description="Disordered" evidence="1">
    <location>
        <begin position="1278"/>
        <end position="1302"/>
    </location>
</feature>
<keyword evidence="3" id="KW-1185">Reference proteome</keyword>
<dbReference type="OrthoDB" id="4770405at2"/>
<dbReference type="Proteomes" id="UP000297866">
    <property type="component" value="Unassembled WGS sequence"/>
</dbReference>
<gene>
    <name evidence="2" type="ORF">E3O23_08985</name>
</gene>
<organism evidence="2 3">
    <name type="scientific">Cryobacterium tagatosivorans</name>
    <dbReference type="NCBI Taxonomy" id="1259199"/>
    <lineage>
        <taxon>Bacteria</taxon>
        <taxon>Bacillati</taxon>
        <taxon>Actinomycetota</taxon>
        <taxon>Actinomycetes</taxon>
        <taxon>Micrococcales</taxon>
        <taxon>Microbacteriaceae</taxon>
        <taxon>Cryobacterium</taxon>
    </lineage>
</organism>
<evidence type="ECO:0000313" key="2">
    <source>
        <dbReference type="EMBL" id="TFB51057.1"/>
    </source>
</evidence>
<sequence length="2061" mass="228976">MAATDLVRYSRDGDLFHYYWAARRSLELLIPGTEMVALTIEGASQTELGDGPGTGDEIIDVAEYYSAESLEAGGRVVYRQLKHSTTQTELPWTMSGLATTLEKFAAKYTDLKTRDSPLHESATFVFVSNRVVDTKVTNALIDIATAATPRDTRSVAQLRRYLKLNNAGDEAEFCQRFSIDLRAPSLLPLMRQFGTAVGELLPEPDPDAATRLKEAVARRATSLDLSPITRAVVLAELGSPEDQYYPAPPQFVAPNHLIDRDCYADIAQEIAIATRPVIVHAPGGVGKSVFTQSMVQYLPSGSTVVAYDCYGLGSYRRATGYRHAHRQGLVQIANELATRSLCSPLLVGVHSDAAAYARAFMSRVRHAALAVGSGLLIIAIDAADNAAMAAEEIDGSRAFIADLLREDYPENVRLVAFCRTERIHYLEAPAGTTEIPMPPLDAKESRERIELRYGLVSELEAREFHRRTSGNPRVQDEVLDQANDVATCLSLLGEGYQSPDTAFDDLLRKKFAKTLNDHGIDAPRIKSISQVLATLRPRIPLNIIGEITDTSKQFVESFVSDLGRPLLVQGDAVQFRDEPTESWFRSNFRASGTAIGALAQKLRTLAERDAYAAGSLPQLLWESGELQELVALALSTEALPSTNNIERREIEEHRVQFALKASLRAGNHFDAATLAFKAGGLAAGRSRHIEMIRANTDLAGEFLDPTTSEEIIASRSLRQGWPGSNLVYEGTLLAFNPSTQDDSRNRLRSAEEWLVGWANRTNVESEKEPIKFEDFAEIATGRLVTEGAEACARFIGRLRSPHTTFKVGQLVARRMIQRGDIPRVNALLAASKSNKYLQLAIASQSMRHYVQLDTKASQGIASMLNRHKKKIDFVNSWDHDENEITAISGAVIAALRSGAMTKERATAILDQYLPERPSRSLAQQPIAGADPVLRAWALRGFVTGKELSVEQIASPEVLEELSGKTHMSTQDGREFRENIVPLLPWLRAWARVVCDPAAQPEAELRDLTKSLPKGNRRADFSPNLHLNMAAKICAAIVSAAPTTSSDKALMTWMTSIAEEIWTTTGNELIRLLSAKSDWDATLFSIARAVASKSTQSPEDAEFRVDNLLDLSRALRSVDANEAHHYFSEALDIAEKMGDEAHARWECTLVVANQASNNDPDDERAFRLARMAEAFSPYLGDGYYMPPVIEALANLSPRSALAIASRWRDRRFGDFGQSIAALIDPTNGALLHSLKAAVALSVLSDRTVGQRALIEAAVAQEPGAAELLHQVADELRRMSGLPPATSTEPEETDPGEGFLSPDWLTPDSKLNSERAKLLRKLKTLNLAHSDGLRAAHSMVKGSRYLGIDTIFSIAFDRPQREWAQVVRTFAEDPELSLYDYRKLFEHVAQLSGLPAGMKDALANLAKGLASRFSEAIAVARLGSLPWLDIENVSGVTRDELTLSAFESFGASSEFLDSRASYSLLMNLTARLNHSQAQTLFDQIEAGTQYLVNEDAPDHEWNTILEPPTETAGSVAGLVWAALGDADEAIRWRAAHSVRILGQLGCLAELLQLKDLALSGSAPAFTDERLVFYRDDAILWLLIALDRMAKDRLHVVEKFLPLLSELASTEHHHQLMVRHIESVLSVLARSANTLVAQDSAEILASRTCSPLMPKEVDYSNREHYGRSKFEHPETGYEFDYDFRSDWVDPLARCFGADPWDVQSRVSSRILNTWGKRFKGIHEEDARWTIGVFRQGETLSHYSDFPRIHTLDSHLTFHALMRVAGELATSVPAYKDPESDHDDFTQWRHQHDLTRTDGRWLSDRRDPAPADQRMLTPKTFDKDTWRWSVQASDFTQFLGLANTGAVRIWETSERNERDRSQSLRIRSALVQPERANALLGAMQTAASHMDFRTPPADDDLDFDYDGYVLRGWMNDDSRELSLDRSDAFSGGISYPPPRPSAEFQTAIQMAPDQDQRNWIRQEGDQLPFLVVTSWNHQSREKNGRGLGSKGDRVELELSALNEALQVFGMDLIVEVSIDRATYDYSGRNDDYSSNEIGYLDDYFKIFLYKQHLGWFDARGPLQTR</sequence>
<dbReference type="InterPro" id="IPR027417">
    <property type="entry name" value="P-loop_NTPase"/>
</dbReference>
<dbReference type="EMBL" id="SOEZ01000044">
    <property type="protein sequence ID" value="TFB51057.1"/>
    <property type="molecule type" value="Genomic_DNA"/>
</dbReference>
<name>A0A4R8UGR8_9MICO</name>
<dbReference type="RefSeq" id="WP_134490247.1">
    <property type="nucleotide sequence ID" value="NZ_SOEZ01000044.1"/>
</dbReference>
<evidence type="ECO:0000256" key="1">
    <source>
        <dbReference type="SAM" id="MobiDB-lite"/>
    </source>
</evidence>
<evidence type="ECO:0008006" key="4">
    <source>
        <dbReference type="Google" id="ProtNLM"/>
    </source>
</evidence>